<comment type="caution">
    <text evidence="3">The sequence shown here is derived from an EMBL/GenBank/DDBJ whole genome shotgun (WGS) entry which is preliminary data.</text>
</comment>
<dbReference type="Gene3D" id="3.60.21.10">
    <property type="match status" value="1"/>
</dbReference>
<dbReference type="InterPro" id="IPR004843">
    <property type="entry name" value="Calcineurin-like_PHP"/>
</dbReference>
<evidence type="ECO:0000259" key="2">
    <source>
        <dbReference type="Pfam" id="PF00149"/>
    </source>
</evidence>
<proteinExistence type="predicted"/>
<dbReference type="AlphaFoldDB" id="A0AAD7GY09"/>
<dbReference type="InterPro" id="IPR029052">
    <property type="entry name" value="Metallo-depent_PP-like"/>
</dbReference>
<keyword evidence="4" id="KW-1185">Reference proteome</keyword>
<name>A0AAD7GY09_MYCRO</name>
<gene>
    <name evidence="3" type="ORF">B0H17DRAFT_1033083</name>
</gene>
<feature type="chain" id="PRO_5042288668" evidence="1">
    <location>
        <begin position="22"/>
        <end position="436"/>
    </location>
</feature>
<feature type="signal peptide" evidence="1">
    <location>
        <begin position="1"/>
        <end position="21"/>
    </location>
</feature>
<dbReference type="PANTHER" id="PTHR46546">
    <property type="entry name" value="SHEWANELLA-LIKE PROTEIN PHOSPHATASE 1"/>
    <property type="match status" value="1"/>
</dbReference>
<dbReference type="Pfam" id="PF00149">
    <property type="entry name" value="Metallophos"/>
    <property type="match status" value="1"/>
</dbReference>
<feature type="domain" description="Calcineurin-like phosphoesterase" evidence="2">
    <location>
        <begin position="79"/>
        <end position="177"/>
    </location>
</feature>
<dbReference type="Proteomes" id="UP001221757">
    <property type="component" value="Unassembled WGS sequence"/>
</dbReference>
<protein>
    <submittedName>
        <fullName evidence="3">Metallo-dependent phosphatase-like protein</fullName>
    </submittedName>
</protein>
<accession>A0AAD7GY09</accession>
<dbReference type="EMBL" id="JARKIE010000005">
    <property type="protein sequence ID" value="KAJ7707555.1"/>
    <property type="molecule type" value="Genomic_DNA"/>
</dbReference>
<dbReference type="PANTHER" id="PTHR46546:SF4">
    <property type="entry name" value="SHEWANELLA-LIKE PROTEIN PHOSPHATASE 1"/>
    <property type="match status" value="1"/>
</dbReference>
<dbReference type="GO" id="GO:0016787">
    <property type="term" value="F:hydrolase activity"/>
    <property type="evidence" value="ECO:0007669"/>
    <property type="project" value="InterPro"/>
</dbReference>
<sequence>MLSPRLTALLAILIGLYVASRYDLHKTPGVAEALGVPAAALWAIYAPLSHALAGPGQAPVVIVDQAQEVFTARAPFTRHIVAVGDLHGDLGNAQTVLQFSGVVDAFGNWTGDADFFVQTGDIVDRGDDTIKLFDWMEQLRVQAAATGGVVLSHLGNHEVMNAIGDWRYVYPSEIDTFGSVAARQKMLSTGRIGRAWAQNYTATSRLPLHPHLGPPNTPFPPEDHPLHFEKDADAAADESRYYDARAPLSHAALSFVHGGLSPTYSNLAPFPTKINALSAALLRRLQHRAQPPPHPPHPYPGLPHGTTRDEAELYDANGPFWYRGWATDGADKACADVESVLARTGTRRMIMGHTPDFTGIVSRCNGKIIIIDTGISHAYGGALSALSIHYTFTPIGDDAAGEPRWIEREVVSALYVDRQEIIVEEEREVVGDFRFA</sequence>
<evidence type="ECO:0000313" key="4">
    <source>
        <dbReference type="Proteomes" id="UP001221757"/>
    </source>
</evidence>
<evidence type="ECO:0000256" key="1">
    <source>
        <dbReference type="SAM" id="SignalP"/>
    </source>
</evidence>
<evidence type="ECO:0000313" key="3">
    <source>
        <dbReference type="EMBL" id="KAJ7707555.1"/>
    </source>
</evidence>
<dbReference type="SUPFAM" id="SSF56300">
    <property type="entry name" value="Metallo-dependent phosphatases"/>
    <property type="match status" value="1"/>
</dbReference>
<organism evidence="3 4">
    <name type="scientific">Mycena rosella</name>
    <name type="common">Pink bonnet</name>
    <name type="synonym">Agaricus rosellus</name>
    <dbReference type="NCBI Taxonomy" id="1033263"/>
    <lineage>
        <taxon>Eukaryota</taxon>
        <taxon>Fungi</taxon>
        <taxon>Dikarya</taxon>
        <taxon>Basidiomycota</taxon>
        <taxon>Agaricomycotina</taxon>
        <taxon>Agaricomycetes</taxon>
        <taxon>Agaricomycetidae</taxon>
        <taxon>Agaricales</taxon>
        <taxon>Marasmiineae</taxon>
        <taxon>Mycenaceae</taxon>
        <taxon>Mycena</taxon>
    </lineage>
</organism>
<keyword evidence="1" id="KW-0732">Signal</keyword>
<reference evidence="3" key="1">
    <citation type="submission" date="2023-03" db="EMBL/GenBank/DDBJ databases">
        <title>Massive genome expansion in bonnet fungi (Mycena s.s.) driven by repeated elements and novel gene families across ecological guilds.</title>
        <authorList>
            <consortium name="Lawrence Berkeley National Laboratory"/>
            <person name="Harder C.B."/>
            <person name="Miyauchi S."/>
            <person name="Viragh M."/>
            <person name="Kuo A."/>
            <person name="Thoen E."/>
            <person name="Andreopoulos B."/>
            <person name="Lu D."/>
            <person name="Skrede I."/>
            <person name="Drula E."/>
            <person name="Henrissat B."/>
            <person name="Morin E."/>
            <person name="Kohler A."/>
            <person name="Barry K."/>
            <person name="LaButti K."/>
            <person name="Morin E."/>
            <person name="Salamov A."/>
            <person name="Lipzen A."/>
            <person name="Mereny Z."/>
            <person name="Hegedus B."/>
            <person name="Baldrian P."/>
            <person name="Stursova M."/>
            <person name="Weitz H."/>
            <person name="Taylor A."/>
            <person name="Grigoriev I.V."/>
            <person name="Nagy L.G."/>
            <person name="Martin F."/>
            <person name="Kauserud H."/>
        </authorList>
    </citation>
    <scope>NUCLEOTIDE SEQUENCE</scope>
    <source>
        <strain evidence="3">CBHHK067</strain>
    </source>
</reference>